<dbReference type="Gene3D" id="2.60.169.10">
    <property type="entry name" value="Microviridae F protein"/>
    <property type="match status" value="2"/>
</dbReference>
<dbReference type="GO" id="GO:0005198">
    <property type="term" value="F:structural molecule activity"/>
    <property type="evidence" value="ECO:0007669"/>
    <property type="project" value="InterPro"/>
</dbReference>
<evidence type="ECO:0000256" key="5">
    <source>
        <dbReference type="ARBA" id="ARBA00022844"/>
    </source>
</evidence>
<sequence length="563" mass="63345">MNRNVESHFALNPTRIDLSRSTFDRSASVKTSFNAGDIVPFFLEEVLPGDTFNVKSSKVVRMQTLLTPMMDNVYLDTYYFFVPNRLVWKHWKEFNGENTESAWIPTTEYEVPQITSPADTGWSVGTIADYFGIPTGIPNLSVSALPFRAYALVMNEWFRDQNLQDPLVVPDDDVTVAGVNTATFVSDVAKGGKPYIAAKYHDYFTSCLPSPQKGPDVTIPVAQAGSYPVVTGETIDRSKFPGNILWYGSSYVDGKPTSPTPVVTAYPIKTSYNTSDPNANVRFGTRDYYENEQSFPANLWAVADGNAAAATINQLRLAFQIQKLYERDARGGSRYIEILKSHFGVTSPDARLQRPEYLGGNRVPININQVVQQSGTGTGAKTPQGTVVGMSQTTDSHSDFIKSFTEHGFILGVMVARYDHTYQQGLDRMWSRKDRFDYYWPVFANIGEQAVKNKEIYAQGNSEDDEVFGYQEAWADYRYKPNRVTGEMRSAYAQSLDVWHLADDYSTRPSLSDSWIREDKTNIDRVLAVTSQVSNQFFADIYVQNRATRPMPMYSIPGLIDHH</sequence>
<keyword evidence="5" id="KW-0946">Virion</keyword>
<dbReference type="InterPro" id="IPR037002">
    <property type="entry name" value="Microviridae_protein_F_sf"/>
</dbReference>
<keyword evidence="4" id="KW-0167">Capsid protein</keyword>
<evidence type="ECO:0000256" key="3">
    <source>
        <dbReference type="ARBA" id="ARBA00022431"/>
    </source>
</evidence>
<evidence type="ECO:0000256" key="2">
    <source>
        <dbReference type="ARBA" id="ARBA00009963"/>
    </source>
</evidence>
<evidence type="ECO:0000256" key="4">
    <source>
        <dbReference type="ARBA" id="ARBA00022561"/>
    </source>
</evidence>
<accession>A0AAU8B722</accession>
<dbReference type="SUPFAM" id="SSF88645">
    <property type="entry name" value="ssDNA viruses"/>
    <property type="match status" value="1"/>
</dbReference>
<dbReference type="InterPro" id="IPR016184">
    <property type="entry name" value="Capsid/spike_ssDNA_virus"/>
</dbReference>
<reference evidence="6" key="1">
    <citation type="submission" date="2024-03" db="EMBL/GenBank/DDBJ databases">
        <title>Diverse circular DNA viruses in blood, oral, and fecal samples of captive lemurs.</title>
        <authorList>
            <person name="Paietta E.N."/>
            <person name="Kraberger S."/>
            <person name="Lund M.C."/>
            <person name="Custer J.M."/>
            <person name="Vargas K.M."/>
            <person name="Ehmke E.E."/>
            <person name="Yoder A.D."/>
            <person name="Varsani A."/>
        </authorList>
    </citation>
    <scope>NUCLEOTIDE SEQUENCE</scope>
    <source>
        <strain evidence="6">Duke_28FS_84</strain>
    </source>
</reference>
<keyword evidence="3" id="KW-1140">T=1 icosahedral capsid protein</keyword>
<organism evidence="6">
    <name type="scientific">Dulem virus 173</name>
    <dbReference type="NCBI Taxonomy" id="3145650"/>
    <lineage>
        <taxon>Viruses</taxon>
        <taxon>Monodnaviria</taxon>
        <taxon>Sangervirae</taxon>
        <taxon>Phixviricota</taxon>
        <taxon>Malgrandaviricetes</taxon>
        <taxon>Petitvirales</taxon>
        <taxon>Microviridae</taxon>
        <taxon>Microvirus</taxon>
    </lineage>
</organism>
<comment type="similarity">
    <text evidence="2">Belongs to the microviridae F protein family.</text>
</comment>
<dbReference type="GO" id="GO:0039615">
    <property type="term" value="C:T=1 icosahedral viral capsid"/>
    <property type="evidence" value="ECO:0007669"/>
    <property type="project" value="UniProtKB-KW"/>
</dbReference>
<proteinExistence type="inferred from homology"/>
<evidence type="ECO:0000256" key="1">
    <source>
        <dbReference type="ARBA" id="ARBA00004328"/>
    </source>
</evidence>
<dbReference type="InterPro" id="IPR003514">
    <property type="entry name" value="Microviridae_protein_F"/>
</dbReference>
<evidence type="ECO:0000313" key="6">
    <source>
        <dbReference type="EMBL" id="XCD07846.1"/>
    </source>
</evidence>
<name>A0AAU8B722_9VIRU</name>
<comment type="subcellular location">
    <subcellularLocation>
        <location evidence="1">Virion</location>
    </subcellularLocation>
</comment>
<dbReference type="Pfam" id="PF02305">
    <property type="entry name" value="Phage_F"/>
    <property type="match status" value="1"/>
</dbReference>
<dbReference type="EMBL" id="PP511819">
    <property type="protein sequence ID" value="XCD07846.1"/>
    <property type="molecule type" value="Genomic_DNA"/>
</dbReference>
<protein>
    <submittedName>
        <fullName evidence="6">Major capsid protein</fullName>
    </submittedName>
</protein>